<name>A0A9Q1FHB4_SYNKA</name>
<comment type="caution">
    <text evidence="2">The sequence shown here is derived from an EMBL/GenBank/DDBJ whole genome shotgun (WGS) entry which is preliminary data.</text>
</comment>
<evidence type="ECO:0000256" key="1">
    <source>
        <dbReference type="SAM" id="MobiDB-lite"/>
    </source>
</evidence>
<feature type="compositionally biased region" description="Polar residues" evidence="1">
    <location>
        <begin position="48"/>
        <end position="64"/>
    </location>
</feature>
<dbReference type="Proteomes" id="UP001152622">
    <property type="component" value="Chromosome 5"/>
</dbReference>
<evidence type="ECO:0000313" key="3">
    <source>
        <dbReference type="Proteomes" id="UP001152622"/>
    </source>
</evidence>
<organism evidence="2 3">
    <name type="scientific">Synaphobranchus kaupii</name>
    <name type="common">Kaup's arrowtooth eel</name>
    <dbReference type="NCBI Taxonomy" id="118154"/>
    <lineage>
        <taxon>Eukaryota</taxon>
        <taxon>Metazoa</taxon>
        <taxon>Chordata</taxon>
        <taxon>Craniata</taxon>
        <taxon>Vertebrata</taxon>
        <taxon>Euteleostomi</taxon>
        <taxon>Actinopterygii</taxon>
        <taxon>Neopterygii</taxon>
        <taxon>Teleostei</taxon>
        <taxon>Anguilliformes</taxon>
        <taxon>Synaphobranchidae</taxon>
        <taxon>Synaphobranchus</taxon>
    </lineage>
</organism>
<keyword evidence="3" id="KW-1185">Reference proteome</keyword>
<reference evidence="2" key="1">
    <citation type="journal article" date="2023" name="Science">
        <title>Genome structures resolve the early diversification of teleost fishes.</title>
        <authorList>
            <person name="Parey E."/>
            <person name="Louis A."/>
            <person name="Montfort J."/>
            <person name="Bouchez O."/>
            <person name="Roques C."/>
            <person name="Iampietro C."/>
            <person name="Lluch J."/>
            <person name="Castinel A."/>
            <person name="Donnadieu C."/>
            <person name="Desvignes T."/>
            <person name="Floi Bucao C."/>
            <person name="Jouanno E."/>
            <person name="Wen M."/>
            <person name="Mejri S."/>
            <person name="Dirks R."/>
            <person name="Jansen H."/>
            <person name="Henkel C."/>
            <person name="Chen W.J."/>
            <person name="Zahm M."/>
            <person name="Cabau C."/>
            <person name="Klopp C."/>
            <person name="Thompson A.W."/>
            <person name="Robinson-Rechavi M."/>
            <person name="Braasch I."/>
            <person name="Lecointre G."/>
            <person name="Bobe J."/>
            <person name="Postlethwait J.H."/>
            <person name="Berthelot C."/>
            <person name="Roest Crollius H."/>
            <person name="Guiguen Y."/>
        </authorList>
    </citation>
    <scope>NUCLEOTIDE SEQUENCE</scope>
    <source>
        <strain evidence="2">WJC10195</strain>
    </source>
</reference>
<proteinExistence type="predicted"/>
<feature type="compositionally biased region" description="Basic and acidic residues" evidence="1">
    <location>
        <begin position="25"/>
        <end position="44"/>
    </location>
</feature>
<accession>A0A9Q1FHB4</accession>
<protein>
    <submittedName>
        <fullName evidence="2">Uncharacterized protein</fullName>
    </submittedName>
</protein>
<dbReference type="AlphaFoldDB" id="A0A9Q1FHB4"/>
<dbReference type="EMBL" id="JAINUF010000005">
    <property type="protein sequence ID" value="KAJ8358942.1"/>
    <property type="molecule type" value="Genomic_DNA"/>
</dbReference>
<evidence type="ECO:0000313" key="2">
    <source>
        <dbReference type="EMBL" id="KAJ8358942.1"/>
    </source>
</evidence>
<gene>
    <name evidence="2" type="ORF">SKAU_G00154670</name>
</gene>
<sequence length="198" mass="21855">MQGSVGALRQPSYSRNNRTRQTEPQTREDAKRAGKKPWLHDLRLARQSVGQTLGRTDVSPTGGVTLQEDGPEQREKPESNPPLRVRLIWALEVNVSPLGAVPKQKGATVGLASPLPDPGQLLPGSAVKWPRAPDLRTQIREKRLVLQLAAENYTHQFYALFPAVYLQEEPNFPSPLTRAKSKLTLKRLYSAVSAAAHG</sequence>
<feature type="region of interest" description="Disordered" evidence="1">
    <location>
        <begin position="1"/>
        <end position="81"/>
    </location>
</feature>